<dbReference type="Gene3D" id="3.40.50.300">
    <property type="entry name" value="P-loop containing nucleotide triphosphate hydrolases"/>
    <property type="match status" value="1"/>
</dbReference>
<keyword evidence="2" id="KW-0813">Transport</keyword>
<dbReference type="GO" id="GO:0015421">
    <property type="term" value="F:ABC-type oligopeptide transporter activity"/>
    <property type="evidence" value="ECO:0007669"/>
    <property type="project" value="TreeGrafter"/>
</dbReference>
<dbReference type="Pfam" id="PF00664">
    <property type="entry name" value="ABC_membrane"/>
    <property type="match status" value="1"/>
</dbReference>
<evidence type="ECO:0000256" key="5">
    <source>
        <dbReference type="ARBA" id="ARBA00022741"/>
    </source>
</evidence>
<dbReference type="PANTHER" id="PTHR43394">
    <property type="entry name" value="ATP-DEPENDENT PERMEASE MDL1, MITOCHONDRIAL"/>
    <property type="match status" value="1"/>
</dbReference>
<dbReference type="PROSITE" id="PS00211">
    <property type="entry name" value="ABC_TRANSPORTER_1"/>
    <property type="match status" value="1"/>
</dbReference>
<proteinExistence type="inferred from homology"/>
<feature type="transmembrane region" description="Helical" evidence="10">
    <location>
        <begin position="173"/>
        <end position="192"/>
    </location>
</feature>
<dbReference type="PANTHER" id="PTHR43394:SF1">
    <property type="entry name" value="ATP-BINDING CASSETTE SUB-FAMILY B MEMBER 10, MITOCHONDRIAL"/>
    <property type="match status" value="1"/>
</dbReference>
<keyword evidence="7 10" id="KW-1133">Transmembrane helix</keyword>
<dbReference type="GO" id="GO:0005524">
    <property type="term" value="F:ATP binding"/>
    <property type="evidence" value="ECO:0007669"/>
    <property type="project" value="UniProtKB-KW"/>
</dbReference>
<comment type="subcellular location">
    <subcellularLocation>
        <location evidence="1">Cell membrane</location>
        <topology evidence="1">Multi-pass membrane protein</topology>
    </subcellularLocation>
</comment>
<dbReference type="InterPro" id="IPR003593">
    <property type="entry name" value="AAA+_ATPase"/>
</dbReference>
<evidence type="ECO:0000256" key="10">
    <source>
        <dbReference type="SAM" id="Phobius"/>
    </source>
</evidence>
<dbReference type="PROSITE" id="PS50893">
    <property type="entry name" value="ABC_TRANSPORTER_2"/>
    <property type="match status" value="1"/>
</dbReference>
<comment type="similarity">
    <text evidence="9">Belongs to the ABC transporter superfamily. Lipid exporter (TC 3.A.1.106) family.</text>
</comment>
<feature type="domain" description="ABC transporter" evidence="11">
    <location>
        <begin position="352"/>
        <end position="588"/>
    </location>
</feature>
<dbReference type="SUPFAM" id="SSF52540">
    <property type="entry name" value="P-loop containing nucleoside triphosphate hydrolases"/>
    <property type="match status" value="1"/>
</dbReference>
<evidence type="ECO:0000256" key="9">
    <source>
        <dbReference type="ARBA" id="ARBA00061644"/>
    </source>
</evidence>
<dbReference type="SMART" id="SM00382">
    <property type="entry name" value="AAA"/>
    <property type="match status" value="1"/>
</dbReference>
<keyword evidence="5" id="KW-0547">Nucleotide-binding</keyword>
<name>Q2MFS9_STRHY</name>
<dbReference type="InterPro" id="IPR017871">
    <property type="entry name" value="ABC_transporter-like_CS"/>
</dbReference>
<evidence type="ECO:0000256" key="4">
    <source>
        <dbReference type="ARBA" id="ARBA00022692"/>
    </source>
</evidence>
<dbReference type="SUPFAM" id="SSF90123">
    <property type="entry name" value="ABC transporter transmembrane region"/>
    <property type="match status" value="1"/>
</dbReference>
<feature type="domain" description="ABC transmembrane type-1" evidence="12">
    <location>
        <begin position="36"/>
        <end position="304"/>
    </location>
</feature>
<feature type="transmembrane region" description="Helical" evidence="10">
    <location>
        <begin position="71"/>
        <end position="91"/>
    </location>
</feature>
<keyword evidence="3" id="KW-1003">Cell membrane</keyword>
<dbReference type="Gene3D" id="1.20.1560.10">
    <property type="entry name" value="ABC transporter type 1, transmembrane domain"/>
    <property type="match status" value="1"/>
</dbReference>
<evidence type="ECO:0000256" key="3">
    <source>
        <dbReference type="ARBA" id="ARBA00022475"/>
    </source>
</evidence>
<dbReference type="Pfam" id="PF00005">
    <property type="entry name" value="ABC_tran"/>
    <property type="match status" value="1"/>
</dbReference>
<dbReference type="InterPro" id="IPR027417">
    <property type="entry name" value="P-loop_NTPase"/>
</dbReference>
<feature type="transmembrane region" description="Helical" evidence="10">
    <location>
        <begin position="145"/>
        <end position="167"/>
    </location>
</feature>
<protein>
    <submittedName>
        <fullName evidence="13">Putative hygromycin B exporter</fullName>
    </submittedName>
</protein>
<keyword evidence="8 10" id="KW-0472">Membrane</keyword>
<evidence type="ECO:0000259" key="11">
    <source>
        <dbReference type="PROSITE" id="PS50893"/>
    </source>
</evidence>
<gene>
    <name evidence="13" type="primary">hygW</name>
</gene>
<dbReference type="InterPro" id="IPR039421">
    <property type="entry name" value="Type_1_exporter"/>
</dbReference>
<dbReference type="InterPro" id="IPR011527">
    <property type="entry name" value="ABC1_TM_dom"/>
</dbReference>
<dbReference type="AlphaFoldDB" id="Q2MFS9"/>
<evidence type="ECO:0000256" key="1">
    <source>
        <dbReference type="ARBA" id="ARBA00004651"/>
    </source>
</evidence>
<reference evidence="13" key="1">
    <citation type="submission" date="2004-02" db="EMBL/GenBank/DDBJ databases">
        <title>Cloning and sequencing of the hygromycin B biosynthetic gene cluster from Streptomyces hygroscopicus ssp.hygroscopicus DSM 40578.</title>
        <authorList>
            <person name="Aboshanab K.M.A."/>
            <person name="Schmidt-Beissner H."/>
            <person name="Wehmeier U.F."/>
            <person name="Welzel K."/>
            <person name="Vente A."/>
            <person name="Piepersberg W."/>
        </authorList>
    </citation>
    <scope>NUCLEOTIDE SEQUENCE</scope>
    <source>
        <strain evidence="13">DSM 40578</strain>
    </source>
</reference>
<sequence>MELSAPLAEPAGPRPSWAALRRLGPYLRPVRLPVGAAAAATLGALLCGLAIPLVTQRIVDGPLSTGDAGAAVRPILLVGVLGAAEAALFYARRKLIARPTALVESHMRADLLAHLLRLPVSFHDRWPSGQLLSRAVGDLVVLRKFLAFAALFLVVNSVTVLVGLGVLFLIDPWLALVGLAGAAPLLLVSYFYETRYKVAARATQDEGGHLATLVEETMLGIRVVRAYGQGRGRLALFRTQAERLRTAELRVVRIMAALSTALLVLPELGIAGQLGLGAVGVANSTLTLGDLVAAVTVSTYLRWPTECIGWALAETSTAAAACDRYWEVRDTPPGLTDPAHPKPLVRPARGHLRLEHVEFCHPGADRPVLREVSLELRPGETVALVGATGSGKTTLAALVPRLADVTSGRVTVDGVDVRELRLADLRSVVGCAFDDPLLSSLTVRENVTLGAPEATDEAVWEALRVAGAADFVAALGPDGLAVRIGEQGMSLSGGQRQRIALARAIVGRPALLVLDDPLSALDLHTEAEVEQALRRVLRRSTALVVAHRPNTARMADRVVLLEDGRITARGTHRELLTSSAVYRALMAVEPRPAGDTRDDGVVVR</sequence>
<evidence type="ECO:0000256" key="6">
    <source>
        <dbReference type="ARBA" id="ARBA00022840"/>
    </source>
</evidence>
<dbReference type="GO" id="GO:0005886">
    <property type="term" value="C:plasma membrane"/>
    <property type="evidence" value="ECO:0007669"/>
    <property type="project" value="UniProtKB-SubCell"/>
</dbReference>
<evidence type="ECO:0000313" key="13">
    <source>
        <dbReference type="EMBL" id="CAF31838.1"/>
    </source>
</evidence>
<evidence type="ECO:0000256" key="8">
    <source>
        <dbReference type="ARBA" id="ARBA00023136"/>
    </source>
</evidence>
<accession>Q2MFS9</accession>
<dbReference type="FunFam" id="3.40.50.300:FF:000299">
    <property type="entry name" value="ABC transporter ATP-binding protein/permease"/>
    <property type="match status" value="1"/>
</dbReference>
<dbReference type="InterPro" id="IPR003439">
    <property type="entry name" value="ABC_transporter-like_ATP-bd"/>
</dbReference>
<keyword evidence="6" id="KW-0067">ATP-binding</keyword>
<evidence type="ECO:0000256" key="7">
    <source>
        <dbReference type="ARBA" id="ARBA00022989"/>
    </source>
</evidence>
<dbReference type="GO" id="GO:0016887">
    <property type="term" value="F:ATP hydrolysis activity"/>
    <property type="evidence" value="ECO:0007669"/>
    <property type="project" value="InterPro"/>
</dbReference>
<keyword evidence="4 10" id="KW-0812">Transmembrane</keyword>
<dbReference type="GeneID" id="89488038"/>
<dbReference type="PROSITE" id="PS50929">
    <property type="entry name" value="ABC_TM1F"/>
    <property type="match status" value="1"/>
</dbReference>
<organism evidence="13">
    <name type="scientific">Streptomyces hygroscopicus subsp. hygroscopicus</name>
    <dbReference type="NCBI Taxonomy" id="68042"/>
    <lineage>
        <taxon>Bacteria</taxon>
        <taxon>Bacillati</taxon>
        <taxon>Actinomycetota</taxon>
        <taxon>Actinomycetes</taxon>
        <taxon>Kitasatosporales</taxon>
        <taxon>Streptomycetaceae</taxon>
        <taxon>Streptomyces</taxon>
        <taxon>Streptomyces violaceusniger group</taxon>
    </lineage>
</organism>
<evidence type="ECO:0000259" key="12">
    <source>
        <dbReference type="PROSITE" id="PS50929"/>
    </source>
</evidence>
<dbReference type="EMBL" id="AJ628642">
    <property type="protein sequence ID" value="CAF31838.1"/>
    <property type="molecule type" value="Genomic_DNA"/>
</dbReference>
<feature type="transmembrane region" description="Helical" evidence="10">
    <location>
        <begin position="30"/>
        <end position="51"/>
    </location>
</feature>
<dbReference type="CDD" id="cd18543">
    <property type="entry name" value="ABC_6TM_Rv0194_D1_like"/>
    <property type="match status" value="1"/>
</dbReference>
<dbReference type="RefSeq" id="WP_060947969.1">
    <property type="nucleotide sequence ID" value="NZ_BBOX01000436.1"/>
</dbReference>
<evidence type="ECO:0000256" key="2">
    <source>
        <dbReference type="ARBA" id="ARBA00022448"/>
    </source>
</evidence>
<dbReference type="InterPro" id="IPR036640">
    <property type="entry name" value="ABC1_TM_sf"/>
</dbReference>